<feature type="region of interest" description="Disordered" evidence="2">
    <location>
        <begin position="615"/>
        <end position="713"/>
    </location>
</feature>
<organism evidence="3 4">
    <name type="scientific">Streptomyces clavuligerus</name>
    <dbReference type="NCBI Taxonomy" id="1901"/>
    <lineage>
        <taxon>Bacteria</taxon>
        <taxon>Bacillati</taxon>
        <taxon>Actinomycetota</taxon>
        <taxon>Actinomycetes</taxon>
        <taxon>Kitasatosporales</taxon>
        <taxon>Streptomycetaceae</taxon>
        <taxon>Streptomyces</taxon>
    </lineage>
</organism>
<evidence type="ECO:0000313" key="4">
    <source>
        <dbReference type="Proteomes" id="UP000002357"/>
    </source>
</evidence>
<dbReference type="RefSeq" id="WP_003959217.1">
    <property type="nucleotide sequence ID" value="NZ_CM000913.1"/>
</dbReference>
<dbReference type="Proteomes" id="UP000002357">
    <property type="component" value="Chromosome"/>
</dbReference>
<evidence type="ECO:0000313" key="3">
    <source>
        <dbReference type="EMBL" id="EFG05126.1"/>
    </source>
</evidence>
<evidence type="ECO:0008006" key="5">
    <source>
        <dbReference type="Google" id="ProtNLM"/>
    </source>
</evidence>
<accession>E2Q5W6</accession>
<feature type="coiled-coil region" evidence="1">
    <location>
        <begin position="580"/>
        <end position="607"/>
    </location>
</feature>
<name>E2Q5W6_STRCL</name>
<dbReference type="OrthoDB" id="3819414at2"/>
<dbReference type="EMBL" id="CM000913">
    <property type="protein sequence ID" value="EFG05126.1"/>
    <property type="molecule type" value="Genomic_DNA"/>
</dbReference>
<dbReference type="AlphaFoldDB" id="E2Q5W6"/>
<feature type="compositionally biased region" description="Gly residues" evidence="2">
    <location>
        <begin position="704"/>
        <end position="713"/>
    </location>
</feature>
<evidence type="ECO:0000256" key="1">
    <source>
        <dbReference type="SAM" id="Coils"/>
    </source>
</evidence>
<proteinExistence type="predicted"/>
<dbReference type="KEGG" id="sclf:BB341_27475"/>
<keyword evidence="4" id="KW-1185">Reference proteome</keyword>
<evidence type="ECO:0000256" key="2">
    <source>
        <dbReference type="SAM" id="MobiDB-lite"/>
    </source>
</evidence>
<gene>
    <name evidence="3" type="ORF">SCLAV_0050</name>
</gene>
<dbReference type="STRING" id="1901.BB341_27475"/>
<dbReference type="GeneID" id="93733226"/>
<protein>
    <recommendedName>
        <fullName evidence="5">LigA protein</fullName>
    </recommendedName>
</protein>
<sequence>MATGCGCGCDGTPPLPSSFVRPRFFAGQLLTEDDLGLLVDYMTAKSRLHHRSLYGPGVVRGLDVGCDPCGGGTVVVTPGHALDCAGHDIVVQCAERVDVRALVRERRIAALGVDCEDPCEDEGARRYGLYVRYEELPVDPVAPYATEEPCPSPGCVPSRVREGHRFVVGCEDPDDHRYNPGTKLLAALGDRPAADDVRDRDERLTRYLDALYAAVSAPGRTFLFDAVDAQRFTAAMDRLRPEISGGTPPAELARELMEQVRALAAAVARFDTYDPAGQQQLVRDHPVLSAVPDARTVLGAVCARLAGVGGPVWPSPLHASIARAVVSETRARLVTGAGEREAPVEVRMLAQGTPLSHSLRVEFRAELTLIREWLLGRLDRTTGVTDCALRRDVTAVEVPPPLPPPREDSPLPGGIAELRALADAAAALSRAVRRFVTGAACATLSPPCESCSDTDVLLARVRLDGCDVVEVCSADREQVLPGGSAYGEWLQKLPRLRELARRLCCVPVPPYPRPEIPPEGPVPRPYADRLLEEWKRTGDLEEILLLLLTPGPGESPPRELRKQFLPPRQVDELAALGTRVEELTAALDGVRTRLTEARRELDGARELGARLDALEQSAREQAPAPPARRTRSAGAAQKTAARTPAKTAGTRATGAAAAKGAAPGAAAPRSAGRRSTARGSGGDVEGAPPGTATGGTAPGTADGTSGGTAGGTP</sequence>
<feature type="compositionally biased region" description="Low complexity" evidence="2">
    <location>
        <begin position="632"/>
        <end position="670"/>
    </location>
</feature>
<keyword evidence="1" id="KW-0175">Coiled coil</keyword>
<dbReference type="eggNOG" id="ENOG502ZCJM">
    <property type="taxonomic scope" value="Bacteria"/>
</dbReference>
<reference evidence="3 4" key="1">
    <citation type="journal article" date="2010" name="Genome Biol. Evol.">
        <title>The sequence of a 1.8-mb bacterial linear plasmid reveals a rich evolutionary reservoir of secondary metabolic pathways.</title>
        <authorList>
            <person name="Medema M.H."/>
            <person name="Trefzer A."/>
            <person name="Kovalchuk A."/>
            <person name="van den Berg M."/>
            <person name="Mueller U."/>
            <person name="Heijne W."/>
            <person name="Wu L."/>
            <person name="Alam M.T."/>
            <person name="Ronning C.M."/>
            <person name="Nierman W.C."/>
            <person name="Bovenberg R.A.L."/>
            <person name="Breitling R."/>
            <person name="Takano E."/>
        </authorList>
    </citation>
    <scope>NUCLEOTIDE SEQUENCE [LARGE SCALE GENOMIC DNA]</scope>
    <source>
        <strain evidence="4">ATCC 27064 / DSM 738 / JCM 4710 / NBRC 13307 / NCIMB 12785 / NRRL 3585 / VKM Ac-602</strain>
    </source>
</reference>